<sequence length="80" mass="8681">MGAAPGESRRKVNAPVGGGGVDHQRCNETWGVVVTFYHIQRTPAEQSAPDDTRPQEVTDASSLSQGETQIPPFFFLLPQN</sequence>
<feature type="region of interest" description="Disordered" evidence="1">
    <location>
        <begin position="43"/>
        <end position="71"/>
    </location>
</feature>
<dbReference type="EMBL" id="CAMAPF010000923">
    <property type="protein sequence ID" value="CAH9122128.1"/>
    <property type="molecule type" value="Genomic_DNA"/>
</dbReference>
<reference evidence="2" key="1">
    <citation type="submission" date="2022-07" db="EMBL/GenBank/DDBJ databases">
        <authorList>
            <person name="Macas J."/>
            <person name="Novak P."/>
            <person name="Neumann P."/>
        </authorList>
    </citation>
    <scope>NUCLEOTIDE SEQUENCE</scope>
</reference>
<keyword evidence="3" id="KW-1185">Reference proteome</keyword>
<gene>
    <name evidence="2" type="ORF">CEPIT_LOCUS24239</name>
</gene>
<accession>A0AAV0EEA7</accession>
<name>A0AAV0EEA7_9ASTE</name>
<organism evidence="2 3">
    <name type="scientific">Cuscuta epithymum</name>
    <dbReference type="NCBI Taxonomy" id="186058"/>
    <lineage>
        <taxon>Eukaryota</taxon>
        <taxon>Viridiplantae</taxon>
        <taxon>Streptophyta</taxon>
        <taxon>Embryophyta</taxon>
        <taxon>Tracheophyta</taxon>
        <taxon>Spermatophyta</taxon>
        <taxon>Magnoliopsida</taxon>
        <taxon>eudicotyledons</taxon>
        <taxon>Gunneridae</taxon>
        <taxon>Pentapetalae</taxon>
        <taxon>asterids</taxon>
        <taxon>lamiids</taxon>
        <taxon>Solanales</taxon>
        <taxon>Convolvulaceae</taxon>
        <taxon>Cuscuteae</taxon>
        <taxon>Cuscuta</taxon>
        <taxon>Cuscuta subgen. Cuscuta</taxon>
    </lineage>
</organism>
<feature type="compositionally biased region" description="Polar residues" evidence="1">
    <location>
        <begin position="58"/>
        <end position="68"/>
    </location>
</feature>
<feature type="region of interest" description="Disordered" evidence="1">
    <location>
        <begin position="1"/>
        <end position="24"/>
    </location>
</feature>
<proteinExistence type="predicted"/>
<evidence type="ECO:0000256" key="1">
    <source>
        <dbReference type="SAM" id="MobiDB-lite"/>
    </source>
</evidence>
<protein>
    <submittedName>
        <fullName evidence="2">Uncharacterized protein</fullName>
    </submittedName>
</protein>
<dbReference type="AlphaFoldDB" id="A0AAV0EEA7"/>
<comment type="caution">
    <text evidence="2">The sequence shown here is derived from an EMBL/GenBank/DDBJ whole genome shotgun (WGS) entry which is preliminary data.</text>
</comment>
<dbReference type="Proteomes" id="UP001152523">
    <property type="component" value="Unassembled WGS sequence"/>
</dbReference>
<evidence type="ECO:0000313" key="3">
    <source>
        <dbReference type="Proteomes" id="UP001152523"/>
    </source>
</evidence>
<evidence type="ECO:0000313" key="2">
    <source>
        <dbReference type="EMBL" id="CAH9122128.1"/>
    </source>
</evidence>